<dbReference type="AlphaFoldDB" id="A0AAQ3X1I3"/>
<sequence length="192" mass="22792">MHCWNELRNQPKWHEKRRQIDAIKQAPNKKSKIKKNSSPGTATTTIPDSSRIDILENASPEEDAPKRPIGKKKAKEALRRGTQGEAYKEASEHFWGKKKEFDAEKEKKKEERFNQSYEPEKERLRLDEKRAAMEEKNLEIKENELQVKRMLEEERIMTMDISAMSNQLQQYYKSLQTDIIARTLQQLKRHRL</sequence>
<dbReference type="Proteomes" id="UP001341281">
    <property type="component" value="Chromosome 06"/>
</dbReference>
<protein>
    <recommendedName>
        <fullName evidence="3">No apical meristem-associated C-terminal domain-containing protein</fullName>
    </recommendedName>
</protein>
<evidence type="ECO:0000313" key="5">
    <source>
        <dbReference type="Proteomes" id="UP001341281"/>
    </source>
</evidence>
<feature type="compositionally biased region" description="Polar residues" evidence="2">
    <location>
        <begin position="39"/>
        <end position="48"/>
    </location>
</feature>
<keyword evidence="5" id="KW-1185">Reference proteome</keyword>
<evidence type="ECO:0000256" key="1">
    <source>
        <dbReference type="SAM" id="Coils"/>
    </source>
</evidence>
<organism evidence="4 5">
    <name type="scientific">Paspalum notatum var. saurae</name>
    <dbReference type="NCBI Taxonomy" id="547442"/>
    <lineage>
        <taxon>Eukaryota</taxon>
        <taxon>Viridiplantae</taxon>
        <taxon>Streptophyta</taxon>
        <taxon>Embryophyta</taxon>
        <taxon>Tracheophyta</taxon>
        <taxon>Spermatophyta</taxon>
        <taxon>Magnoliopsida</taxon>
        <taxon>Liliopsida</taxon>
        <taxon>Poales</taxon>
        <taxon>Poaceae</taxon>
        <taxon>PACMAD clade</taxon>
        <taxon>Panicoideae</taxon>
        <taxon>Andropogonodae</taxon>
        <taxon>Paspaleae</taxon>
        <taxon>Paspalinae</taxon>
        <taxon>Paspalum</taxon>
    </lineage>
</organism>
<gene>
    <name evidence="4" type="ORF">U9M48_029797</name>
</gene>
<evidence type="ECO:0000256" key="2">
    <source>
        <dbReference type="SAM" id="MobiDB-lite"/>
    </source>
</evidence>
<feature type="coiled-coil region" evidence="1">
    <location>
        <begin position="123"/>
        <end position="153"/>
    </location>
</feature>
<evidence type="ECO:0000313" key="4">
    <source>
        <dbReference type="EMBL" id="WVZ82543.1"/>
    </source>
</evidence>
<reference evidence="4 5" key="1">
    <citation type="submission" date="2024-02" db="EMBL/GenBank/DDBJ databases">
        <title>High-quality chromosome-scale genome assembly of Pensacola bahiagrass (Paspalum notatum Flugge var. saurae).</title>
        <authorList>
            <person name="Vega J.M."/>
            <person name="Podio M."/>
            <person name="Orjuela J."/>
            <person name="Siena L.A."/>
            <person name="Pessino S.C."/>
            <person name="Combes M.C."/>
            <person name="Mariac C."/>
            <person name="Albertini E."/>
            <person name="Pupilli F."/>
            <person name="Ortiz J.P.A."/>
            <person name="Leblanc O."/>
        </authorList>
    </citation>
    <scope>NUCLEOTIDE SEQUENCE [LARGE SCALE GENOMIC DNA]</scope>
    <source>
        <strain evidence="4">R1</strain>
        <tissue evidence="4">Leaf</tissue>
    </source>
</reference>
<accession>A0AAQ3X1I3</accession>
<dbReference type="PANTHER" id="PTHR45125">
    <property type="entry name" value="F21J9.4-RELATED"/>
    <property type="match status" value="1"/>
</dbReference>
<dbReference type="Pfam" id="PF14303">
    <property type="entry name" value="NAM-associated"/>
    <property type="match status" value="1"/>
</dbReference>
<feature type="domain" description="No apical meristem-associated C-terminal" evidence="3">
    <location>
        <begin position="1"/>
        <end position="179"/>
    </location>
</feature>
<dbReference type="EMBL" id="CP144750">
    <property type="protein sequence ID" value="WVZ82543.1"/>
    <property type="molecule type" value="Genomic_DNA"/>
</dbReference>
<dbReference type="PANTHER" id="PTHR45125:SF44">
    <property type="entry name" value="OS07G0554400 PROTEIN"/>
    <property type="match status" value="1"/>
</dbReference>
<feature type="region of interest" description="Disordered" evidence="2">
    <location>
        <begin position="1"/>
        <end position="122"/>
    </location>
</feature>
<feature type="compositionally biased region" description="Basic and acidic residues" evidence="2">
    <location>
        <begin position="86"/>
        <end position="122"/>
    </location>
</feature>
<proteinExistence type="predicted"/>
<evidence type="ECO:0000259" key="3">
    <source>
        <dbReference type="Pfam" id="PF14303"/>
    </source>
</evidence>
<name>A0AAQ3X1I3_PASNO</name>
<dbReference type="InterPro" id="IPR029466">
    <property type="entry name" value="NAM-associated_C"/>
</dbReference>
<keyword evidence="1" id="KW-0175">Coiled coil</keyword>